<keyword evidence="3 7" id="KW-0479">Metal-binding</keyword>
<dbReference type="Gene3D" id="1.10.630.10">
    <property type="entry name" value="Cytochrome P450"/>
    <property type="match status" value="1"/>
</dbReference>
<dbReference type="InterPro" id="IPR036396">
    <property type="entry name" value="Cyt_P450_sf"/>
</dbReference>
<evidence type="ECO:0000256" key="2">
    <source>
        <dbReference type="ARBA" id="ARBA00010617"/>
    </source>
</evidence>
<dbReference type="Proteomes" id="UP000054383">
    <property type="component" value="Unassembled WGS sequence"/>
</dbReference>
<keyword evidence="8" id="KW-0732">Signal</keyword>
<keyword evidence="6" id="KW-0503">Monooxygenase</keyword>
<dbReference type="Pfam" id="PF00067">
    <property type="entry name" value="p450"/>
    <property type="match status" value="1"/>
</dbReference>
<sequence>MIALILLALAAIAGVVSWMRDTFPGSRGRKLPPGPPCVPILGNALQLPKAGIHLKFTEWAKTYGAIFSIMVGSSTTIVINSPYLVKQLLDKQSTNYSNRPNIYIAKELIMRGEQLMFLNPGDAWRRGRRLYHQQFNETMCEKNHVRLQNAEAMQMLRDFCLRPEDLMNHPKRFSNSIIMSIILGIRTPTVDTAHMKGLYCLMEGVSEMLEMGAMPPVDIFPIFKHLPESWFGNWRSRSHAVGDILTNLYKPLIIHVVKRREAIGSQGCFLDNVLDQQERLGLSEREILLMVGNLIEGGSDTTASMLLSFIQAMVKYPHIQKQVQDQIDNVVGDDRSPTWADYARLPLVNMVIKECLRWRPVTPTAFPHAAKEDGEIDGMLIPKGSTIVLNVWGIHHDAARHADPDTFNPWRYEGCTQLAASYASSADYEKRDHYAYGAGRRICPGIHLAERGMFISFAKMLWAFEMSEPVDPQTGLPIPVNVDQETGYMDGFLSCAKDFKATIQVRSEQRRETILREFSIAEQEVLSQYECL</sequence>
<dbReference type="CDD" id="cd11065">
    <property type="entry name" value="CYP64-like"/>
    <property type="match status" value="1"/>
</dbReference>
<dbReference type="InterPro" id="IPR001128">
    <property type="entry name" value="Cyt_P450"/>
</dbReference>
<evidence type="ECO:0000256" key="7">
    <source>
        <dbReference type="PIRSR" id="PIRSR602401-1"/>
    </source>
</evidence>
<gene>
    <name evidence="9" type="ORF">PISL3812_09518</name>
</gene>
<dbReference type="PRINTS" id="PR00463">
    <property type="entry name" value="EP450I"/>
</dbReference>
<keyword evidence="10" id="KW-1185">Reference proteome</keyword>
<reference evidence="9 10" key="1">
    <citation type="submission" date="2015-04" db="EMBL/GenBank/DDBJ databases">
        <authorList>
            <person name="Syromyatnikov M.Y."/>
            <person name="Popov V.N."/>
        </authorList>
    </citation>
    <scope>NUCLEOTIDE SEQUENCE [LARGE SCALE GENOMIC DNA]</scope>
    <source>
        <strain evidence="9">WF-38-12</strain>
    </source>
</reference>
<feature type="binding site" description="axial binding residue" evidence="7">
    <location>
        <position position="443"/>
    </location>
    <ligand>
        <name>heme</name>
        <dbReference type="ChEBI" id="CHEBI:30413"/>
    </ligand>
    <ligandPart>
        <name>Fe</name>
        <dbReference type="ChEBI" id="CHEBI:18248"/>
    </ligandPart>
</feature>
<dbReference type="AlphaFoldDB" id="A0A0U1MA55"/>
<evidence type="ECO:0000313" key="10">
    <source>
        <dbReference type="Proteomes" id="UP000054383"/>
    </source>
</evidence>
<dbReference type="EMBL" id="CVMT01000012">
    <property type="protein sequence ID" value="CRG92458.1"/>
    <property type="molecule type" value="Genomic_DNA"/>
</dbReference>
<dbReference type="STRING" id="28573.A0A0U1MA55"/>
<evidence type="ECO:0000256" key="5">
    <source>
        <dbReference type="ARBA" id="ARBA00023004"/>
    </source>
</evidence>
<dbReference type="GO" id="GO:0005506">
    <property type="term" value="F:iron ion binding"/>
    <property type="evidence" value="ECO:0007669"/>
    <property type="project" value="InterPro"/>
</dbReference>
<dbReference type="GO" id="GO:0004497">
    <property type="term" value="F:monooxygenase activity"/>
    <property type="evidence" value="ECO:0007669"/>
    <property type="project" value="UniProtKB-KW"/>
</dbReference>
<keyword evidence="5 7" id="KW-0408">Iron</keyword>
<comment type="similarity">
    <text evidence="2">Belongs to the cytochrome P450 family.</text>
</comment>
<proteinExistence type="inferred from homology"/>
<comment type="cofactor">
    <cofactor evidence="1 7">
        <name>heme</name>
        <dbReference type="ChEBI" id="CHEBI:30413"/>
    </cofactor>
</comment>
<evidence type="ECO:0000256" key="3">
    <source>
        <dbReference type="ARBA" id="ARBA00022723"/>
    </source>
</evidence>
<evidence type="ECO:0000313" key="9">
    <source>
        <dbReference type="EMBL" id="CRG92458.1"/>
    </source>
</evidence>
<dbReference type="GO" id="GO:0016705">
    <property type="term" value="F:oxidoreductase activity, acting on paired donors, with incorporation or reduction of molecular oxygen"/>
    <property type="evidence" value="ECO:0007669"/>
    <property type="project" value="InterPro"/>
</dbReference>
<dbReference type="PRINTS" id="PR00385">
    <property type="entry name" value="P450"/>
</dbReference>
<dbReference type="GO" id="GO:0020037">
    <property type="term" value="F:heme binding"/>
    <property type="evidence" value="ECO:0007669"/>
    <property type="project" value="InterPro"/>
</dbReference>
<dbReference type="PANTHER" id="PTHR46300">
    <property type="entry name" value="P450, PUTATIVE (EUROFUNG)-RELATED-RELATED"/>
    <property type="match status" value="1"/>
</dbReference>
<dbReference type="OrthoDB" id="1103324at2759"/>
<dbReference type="InterPro" id="IPR050364">
    <property type="entry name" value="Cytochrome_P450_fung"/>
</dbReference>
<organism evidence="9 10">
    <name type="scientific">Talaromyces islandicus</name>
    <name type="common">Penicillium islandicum</name>
    <dbReference type="NCBI Taxonomy" id="28573"/>
    <lineage>
        <taxon>Eukaryota</taxon>
        <taxon>Fungi</taxon>
        <taxon>Dikarya</taxon>
        <taxon>Ascomycota</taxon>
        <taxon>Pezizomycotina</taxon>
        <taxon>Eurotiomycetes</taxon>
        <taxon>Eurotiomycetidae</taxon>
        <taxon>Eurotiales</taxon>
        <taxon>Trichocomaceae</taxon>
        <taxon>Talaromyces</taxon>
        <taxon>Talaromyces sect. Islandici</taxon>
    </lineage>
</organism>
<dbReference type="PANTHER" id="PTHR46300:SF2">
    <property type="entry name" value="CYTOCHROME P450 MONOOXYGENASE ALNH-RELATED"/>
    <property type="match status" value="1"/>
</dbReference>
<accession>A0A0U1MA55</accession>
<dbReference type="OMA" id="HMAYNGR"/>
<name>A0A0U1MA55_TALIS</name>
<dbReference type="InterPro" id="IPR002401">
    <property type="entry name" value="Cyt_P450_E_grp-I"/>
</dbReference>
<keyword evidence="7" id="KW-0349">Heme</keyword>
<evidence type="ECO:0000256" key="6">
    <source>
        <dbReference type="ARBA" id="ARBA00023033"/>
    </source>
</evidence>
<evidence type="ECO:0000256" key="1">
    <source>
        <dbReference type="ARBA" id="ARBA00001971"/>
    </source>
</evidence>
<feature type="chain" id="PRO_5018223967" evidence="8">
    <location>
        <begin position="19"/>
        <end position="532"/>
    </location>
</feature>
<keyword evidence="4" id="KW-0560">Oxidoreductase</keyword>
<evidence type="ECO:0000256" key="8">
    <source>
        <dbReference type="SAM" id="SignalP"/>
    </source>
</evidence>
<feature type="signal peptide" evidence="8">
    <location>
        <begin position="1"/>
        <end position="18"/>
    </location>
</feature>
<dbReference type="SUPFAM" id="SSF48264">
    <property type="entry name" value="Cytochrome P450"/>
    <property type="match status" value="1"/>
</dbReference>
<protein>
    <submittedName>
        <fullName evidence="9">Cytochrome P450 71D7</fullName>
    </submittedName>
</protein>
<evidence type="ECO:0000256" key="4">
    <source>
        <dbReference type="ARBA" id="ARBA00023002"/>
    </source>
</evidence>